<dbReference type="Proteomes" id="UP000811246">
    <property type="component" value="Chromosome 9"/>
</dbReference>
<evidence type="ECO:0000256" key="1">
    <source>
        <dbReference type="PROSITE-ProRule" id="PRU10141"/>
    </source>
</evidence>
<accession>A0A922E4K1</accession>
<dbReference type="EMBL" id="CM031833">
    <property type="protein sequence ID" value="KAG6696012.1"/>
    <property type="molecule type" value="Genomic_DNA"/>
</dbReference>
<dbReference type="AlphaFoldDB" id="A0A922E4K1"/>
<reference evidence="3" key="1">
    <citation type="submission" date="2021-01" db="EMBL/GenBank/DDBJ databases">
        <authorList>
            <person name="Lovell J.T."/>
            <person name="Bentley N."/>
            <person name="Bhattarai G."/>
            <person name="Jenkins J.W."/>
            <person name="Sreedasyam A."/>
            <person name="Alarcon Y."/>
            <person name="Bock C."/>
            <person name="Boston L."/>
            <person name="Carlson J."/>
            <person name="Cervantes K."/>
            <person name="Clermont K."/>
            <person name="Krom N."/>
            <person name="Kubenka K."/>
            <person name="Mamidi S."/>
            <person name="Mattison C."/>
            <person name="Monteros M."/>
            <person name="Pisani C."/>
            <person name="Plott C."/>
            <person name="Rajasekar S."/>
            <person name="Rhein H.S."/>
            <person name="Rohla C."/>
            <person name="Song M."/>
            <person name="Hilaire R.S."/>
            <person name="Shu S."/>
            <person name="Wells L."/>
            <person name="Wang X."/>
            <person name="Webber J."/>
            <person name="Heerema R.J."/>
            <person name="Klein P."/>
            <person name="Conner P."/>
            <person name="Grauke L."/>
            <person name="Grimwood J."/>
            <person name="Schmutz J."/>
            <person name="Randall J.J."/>
        </authorList>
    </citation>
    <scope>NUCLEOTIDE SEQUENCE</scope>
    <source>
        <tissue evidence="3">Leaf</tissue>
    </source>
</reference>
<keyword evidence="2" id="KW-1133">Transmembrane helix</keyword>
<dbReference type="InterPro" id="IPR017441">
    <property type="entry name" value="Protein_kinase_ATP_BS"/>
</dbReference>
<dbReference type="PROSITE" id="PS00107">
    <property type="entry name" value="PROTEIN_KINASE_ATP"/>
    <property type="match status" value="1"/>
</dbReference>
<evidence type="ECO:0000313" key="3">
    <source>
        <dbReference type="EMBL" id="KAG6696012.1"/>
    </source>
</evidence>
<keyword evidence="2" id="KW-0812">Transmembrane</keyword>
<sequence>MEHVIAGKFKLGRKIGSGSFGELYLAINVQTGEEVAVKLVCDICSWIGVLDHDAWLGLFACLVLAMIFKVTVIFNNCLCSTIYFFIC</sequence>
<name>A0A922E4K1_CARIL</name>
<dbReference type="GO" id="GO:0005524">
    <property type="term" value="F:ATP binding"/>
    <property type="evidence" value="ECO:0007669"/>
    <property type="project" value="UniProtKB-UniRule"/>
</dbReference>
<evidence type="ECO:0008006" key="5">
    <source>
        <dbReference type="Google" id="ProtNLM"/>
    </source>
</evidence>
<feature type="binding site" evidence="1">
    <location>
        <position position="38"/>
    </location>
    <ligand>
        <name>ATP</name>
        <dbReference type="ChEBI" id="CHEBI:30616"/>
    </ligand>
</feature>
<comment type="caution">
    <text evidence="3">The sequence shown here is derived from an EMBL/GenBank/DDBJ whole genome shotgun (WGS) entry which is preliminary data.</text>
</comment>
<evidence type="ECO:0000313" key="4">
    <source>
        <dbReference type="Proteomes" id="UP000811246"/>
    </source>
</evidence>
<organism evidence="3 4">
    <name type="scientific">Carya illinoinensis</name>
    <name type="common">Pecan</name>
    <dbReference type="NCBI Taxonomy" id="32201"/>
    <lineage>
        <taxon>Eukaryota</taxon>
        <taxon>Viridiplantae</taxon>
        <taxon>Streptophyta</taxon>
        <taxon>Embryophyta</taxon>
        <taxon>Tracheophyta</taxon>
        <taxon>Spermatophyta</taxon>
        <taxon>Magnoliopsida</taxon>
        <taxon>eudicotyledons</taxon>
        <taxon>Gunneridae</taxon>
        <taxon>Pentapetalae</taxon>
        <taxon>rosids</taxon>
        <taxon>fabids</taxon>
        <taxon>Fagales</taxon>
        <taxon>Juglandaceae</taxon>
        <taxon>Carya</taxon>
    </lineage>
</organism>
<evidence type="ECO:0000256" key="2">
    <source>
        <dbReference type="SAM" id="Phobius"/>
    </source>
</evidence>
<protein>
    <recommendedName>
        <fullName evidence="5">Protein kinase domain-containing protein</fullName>
    </recommendedName>
</protein>
<gene>
    <name evidence="3" type="ORF">I3842_09G125700</name>
</gene>
<feature type="transmembrane region" description="Helical" evidence="2">
    <location>
        <begin position="55"/>
        <end position="86"/>
    </location>
</feature>
<dbReference type="EMBL" id="CM031833">
    <property type="protein sequence ID" value="KAG6696013.1"/>
    <property type="molecule type" value="Genomic_DNA"/>
</dbReference>
<keyword evidence="1" id="KW-0547">Nucleotide-binding</keyword>
<keyword evidence="2" id="KW-0472">Membrane</keyword>
<keyword evidence="1" id="KW-0067">ATP-binding</keyword>
<proteinExistence type="predicted"/>